<gene>
    <name evidence="1" type="ORF">SCALOS_LOCUS9755</name>
</gene>
<name>A0ACA9NXV4_9GLOM</name>
<proteinExistence type="predicted"/>
<protein>
    <submittedName>
        <fullName evidence="1">2011_t:CDS:1</fullName>
    </submittedName>
</protein>
<dbReference type="Proteomes" id="UP000789860">
    <property type="component" value="Unassembled WGS sequence"/>
</dbReference>
<organism evidence="1 2">
    <name type="scientific">Scutellospora calospora</name>
    <dbReference type="NCBI Taxonomy" id="85575"/>
    <lineage>
        <taxon>Eukaryota</taxon>
        <taxon>Fungi</taxon>
        <taxon>Fungi incertae sedis</taxon>
        <taxon>Mucoromycota</taxon>
        <taxon>Glomeromycotina</taxon>
        <taxon>Glomeromycetes</taxon>
        <taxon>Diversisporales</taxon>
        <taxon>Gigasporaceae</taxon>
        <taxon>Scutellospora</taxon>
    </lineage>
</organism>
<reference evidence="1" key="1">
    <citation type="submission" date="2021-06" db="EMBL/GenBank/DDBJ databases">
        <authorList>
            <person name="Kallberg Y."/>
            <person name="Tangrot J."/>
            <person name="Rosling A."/>
        </authorList>
    </citation>
    <scope>NUCLEOTIDE SEQUENCE</scope>
    <source>
        <strain evidence="1">AU212A</strain>
    </source>
</reference>
<dbReference type="EMBL" id="CAJVPM010032053">
    <property type="protein sequence ID" value="CAG8681562.1"/>
    <property type="molecule type" value="Genomic_DNA"/>
</dbReference>
<sequence>MESFTSNDINNQEQHSSFELDQYYDMDTSISYLSIQHSDNHNLSEENHLFSNQSKKKHHSGSNLDLVWNYFSIGKYLDDMHYGVICKYCEVVKVEKNTDKELESEMNLIL</sequence>
<keyword evidence="2" id="KW-1185">Reference proteome</keyword>
<feature type="non-terminal residue" evidence="1">
    <location>
        <position position="110"/>
    </location>
</feature>
<feature type="non-terminal residue" evidence="1">
    <location>
        <position position="1"/>
    </location>
</feature>
<accession>A0ACA9NXV4</accession>
<evidence type="ECO:0000313" key="2">
    <source>
        <dbReference type="Proteomes" id="UP000789860"/>
    </source>
</evidence>
<evidence type="ECO:0000313" key="1">
    <source>
        <dbReference type="EMBL" id="CAG8681562.1"/>
    </source>
</evidence>
<comment type="caution">
    <text evidence="1">The sequence shown here is derived from an EMBL/GenBank/DDBJ whole genome shotgun (WGS) entry which is preliminary data.</text>
</comment>